<feature type="compositionally biased region" description="Polar residues" evidence="1">
    <location>
        <begin position="84"/>
        <end position="100"/>
    </location>
</feature>
<reference evidence="2" key="1">
    <citation type="submission" date="2021-01" db="EMBL/GenBank/DDBJ databases">
        <title>Adiantum capillus-veneris genome.</title>
        <authorList>
            <person name="Fang Y."/>
            <person name="Liao Q."/>
        </authorList>
    </citation>
    <scope>NUCLEOTIDE SEQUENCE</scope>
    <source>
        <strain evidence="2">H3</strain>
        <tissue evidence="2">Leaf</tissue>
    </source>
</reference>
<evidence type="ECO:0000313" key="3">
    <source>
        <dbReference type="Proteomes" id="UP000886520"/>
    </source>
</evidence>
<feature type="compositionally biased region" description="Low complexity" evidence="1">
    <location>
        <begin position="54"/>
        <end position="70"/>
    </location>
</feature>
<dbReference type="AlphaFoldDB" id="A0A9D4USA5"/>
<feature type="compositionally biased region" description="Basic and acidic residues" evidence="1">
    <location>
        <begin position="29"/>
        <end position="47"/>
    </location>
</feature>
<organism evidence="2 3">
    <name type="scientific">Adiantum capillus-veneris</name>
    <name type="common">Maidenhair fern</name>
    <dbReference type="NCBI Taxonomy" id="13818"/>
    <lineage>
        <taxon>Eukaryota</taxon>
        <taxon>Viridiplantae</taxon>
        <taxon>Streptophyta</taxon>
        <taxon>Embryophyta</taxon>
        <taxon>Tracheophyta</taxon>
        <taxon>Polypodiopsida</taxon>
        <taxon>Polypodiidae</taxon>
        <taxon>Polypodiales</taxon>
        <taxon>Pteridineae</taxon>
        <taxon>Pteridaceae</taxon>
        <taxon>Vittarioideae</taxon>
        <taxon>Adiantum</taxon>
    </lineage>
</organism>
<keyword evidence="3" id="KW-1185">Reference proteome</keyword>
<sequence>MRRTATKKRSKKKTTLQCIPNRLTGRDTNCLRRDSTQSKTKSAEQAKIRQKPASGTTEQSSTSPQESCTTMKTVRSTRDRQRGRQCSRTTPRTGTAQQMGVQDPLQIGEGDD</sequence>
<feature type="compositionally biased region" description="Basic residues" evidence="1">
    <location>
        <begin position="1"/>
        <end position="14"/>
    </location>
</feature>
<evidence type="ECO:0000313" key="2">
    <source>
        <dbReference type="EMBL" id="KAI5072944.1"/>
    </source>
</evidence>
<dbReference type="EMBL" id="JABFUD020000012">
    <property type="protein sequence ID" value="KAI5072944.1"/>
    <property type="molecule type" value="Genomic_DNA"/>
</dbReference>
<protein>
    <submittedName>
        <fullName evidence="2">Uncharacterized protein</fullName>
    </submittedName>
</protein>
<accession>A0A9D4USA5</accession>
<comment type="caution">
    <text evidence="2">The sequence shown here is derived from an EMBL/GenBank/DDBJ whole genome shotgun (WGS) entry which is preliminary data.</text>
</comment>
<dbReference type="Proteomes" id="UP000886520">
    <property type="component" value="Chromosome 12"/>
</dbReference>
<name>A0A9D4USA5_ADICA</name>
<feature type="region of interest" description="Disordered" evidence="1">
    <location>
        <begin position="1"/>
        <end position="112"/>
    </location>
</feature>
<evidence type="ECO:0000256" key="1">
    <source>
        <dbReference type="SAM" id="MobiDB-lite"/>
    </source>
</evidence>
<gene>
    <name evidence="2" type="ORF">GOP47_0013050</name>
</gene>
<proteinExistence type="predicted"/>